<comment type="caution">
    <text evidence="2">The sequence shown here is derived from an EMBL/GenBank/DDBJ whole genome shotgun (WGS) entry which is preliminary data.</text>
</comment>
<name>A0AAV1TRR9_9STRA</name>
<feature type="compositionally biased region" description="Basic and acidic residues" evidence="1">
    <location>
        <begin position="1"/>
        <end position="13"/>
    </location>
</feature>
<dbReference type="AlphaFoldDB" id="A0AAV1TRR9"/>
<feature type="compositionally biased region" description="Polar residues" evidence="1">
    <location>
        <begin position="18"/>
        <end position="27"/>
    </location>
</feature>
<dbReference type="EMBL" id="CAKLBY020000071">
    <property type="protein sequence ID" value="CAK7923880.1"/>
    <property type="molecule type" value="Genomic_DNA"/>
</dbReference>
<protein>
    <submittedName>
        <fullName evidence="2">Uncharacterized protein</fullName>
    </submittedName>
</protein>
<evidence type="ECO:0000313" key="3">
    <source>
        <dbReference type="Proteomes" id="UP001162060"/>
    </source>
</evidence>
<reference evidence="2" key="1">
    <citation type="submission" date="2024-01" db="EMBL/GenBank/DDBJ databases">
        <authorList>
            <person name="Webb A."/>
        </authorList>
    </citation>
    <scope>NUCLEOTIDE SEQUENCE</scope>
    <source>
        <strain evidence="2">Pm1</strain>
    </source>
</reference>
<evidence type="ECO:0000256" key="1">
    <source>
        <dbReference type="SAM" id="MobiDB-lite"/>
    </source>
</evidence>
<gene>
    <name evidence="2" type="ORF">PM001_LOCUS9030</name>
</gene>
<feature type="region of interest" description="Disordered" evidence="1">
    <location>
        <begin position="1"/>
        <end position="27"/>
    </location>
</feature>
<sequence length="72" mass="7572">MGDAEPKAHDADRASLPSAFSSSTGDTKTAMLGSLVARWKSTPSHPQAHYVLSVQVDTFACSPPLPMLTGED</sequence>
<dbReference type="Proteomes" id="UP001162060">
    <property type="component" value="Unassembled WGS sequence"/>
</dbReference>
<evidence type="ECO:0000313" key="2">
    <source>
        <dbReference type="EMBL" id="CAK7923880.1"/>
    </source>
</evidence>
<organism evidence="2 3">
    <name type="scientific">Peronospora matthiolae</name>
    <dbReference type="NCBI Taxonomy" id="2874970"/>
    <lineage>
        <taxon>Eukaryota</taxon>
        <taxon>Sar</taxon>
        <taxon>Stramenopiles</taxon>
        <taxon>Oomycota</taxon>
        <taxon>Peronosporomycetes</taxon>
        <taxon>Peronosporales</taxon>
        <taxon>Peronosporaceae</taxon>
        <taxon>Peronospora</taxon>
    </lineage>
</organism>
<accession>A0AAV1TRR9</accession>
<proteinExistence type="predicted"/>